<dbReference type="InterPro" id="IPR019815">
    <property type="entry name" value="Translation_initiation_fac_3_C"/>
</dbReference>
<reference evidence="8 9" key="1">
    <citation type="journal article" date="2015" name="Microbiome">
        <title>Genomic resolution of linkages in carbon, nitrogen, and sulfur cycling among widespread estuary sediment bacteria.</title>
        <authorList>
            <person name="Baker B.J."/>
            <person name="Lazar C.S."/>
            <person name="Teske A.P."/>
            <person name="Dick G.J."/>
        </authorList>
    </citation>
    <scope>NUCLEOTIDE SEQUENCE [LARGE SCALE GENOMIC DNA]</scope>
    <source>
        <strain evidence="8">DG_54_3</strain>
    </source>
</reference>
<dbReference type="GO" id="GO:0005829">
    <property type="term" value="C:cytosol"/>
    <property type="evidence" value="ECO:0007669"/>
    <property type="project" value="TreeGrafter"/>
</dbReference>
<dbReference type="FunFam" id="3.10.20.80:FF:000001">
    <property type="entry name" value="Translation initiation factor IF-3"/>
    <property type="match status" value="1"/>
</dbReference>
<dbReference type="Pfam" id="PF05198">
    <property type="entry name" value="IF3_N"/>
    <property type="match status" value="1"/>
</dbReference>
<dbReference type="SUPFAM" id="SSF54364">
    <property type="entry name" value="Translation initiation factor IF3, N-terminal domain"/>
    <property type="match status" value="1"/>
</dbReference>
<keyword evidence="4" id="KW-0963">Cytoplasm</keyword>
<protein>
    <recommendedName>
        <fullName evidence="4 5">Translation initiation factor IF-3</fullName>
    </recommendedName>
</protein>
<dbReference type="EMBL" id="LIZX01000074">
    <property type="protein sequence ID" value="KPJ66699.1"/>
    <property type="molecule type" value="Genomic_DNA"/>
</dbReference>
<comment type="subunit">
    <text evidence="4">Monomer.</text>
</comment>
<evidence type="ECO:0000259" key="6">
    <source>
        <dbReference type="Pfam" id="PF00707"/>
    </source>
</evidence>
<dbReference type="Gene3D" id="3.10.20.80">
    <property type="entry name" value="Translation initiation factor 3 (IF-3), N-terminal domain"/>
    <property type="match status" value="1"/>
</dbReference>
<evidence type="ECO:0000256" key="5">
    <source>
        <dbReference type="NCBIfam" id="TIGR00168"/>
    </source>
</evidence>
<evidence type="ECO:0000313" key="9">
    <source>
        <dbReference type="Proteomes" id="UP000051861"/>
    </source>
</evidence>
<dbReference type="SUPFAM" id="SSF55200">
    <property type="entry name" value="Translation initiation factor IF3, C-terminal domain"/>
    <property type="match status" value="1"/>
</dbReference>
<comment type="similarity">
    <text evidence="1 4">Belongs to the IF-3 family.</text>
</comment>
<dbReference type="PANTHER" id="PTHR10938:SF0">
    <property type="entry name" value="TRANSLATION INITIATION FACTOR IF-3, MITOCHONDRIAL"/>
    <property type="match status" value="1"/>
</dbReference>
<keyword evidence="3 4" id="KW-0648">Protein biosynthesis</keyword>
<gene>
    <name evidence="4" type="primary">infC</name>
    <name evidence="8" type="ORF">AMJ44_07980</name>
</gene>
<dbReference type="NCBIfam" id="TIGR00168">
    <property type="entry name" value="infC"/>
    <property type="match status" value="1"/>
</dbReference>
<sequence length="163" mass="18415">MINERIRGKEVRLIDEEGKQLGVVSTPEALKLARERGFDLVLVSPTANPPVCRIADVGKLKYEVAKKEKEARKAQKGGGLKEVKLSPKIAQHDFEVRVKKARECLEKRHKVKVSMFFRGRWMAHVDLGMKVMDRMIEAVSDLGKPEAAPKRFGKNFIVIIAPK</sequence>
<comment type="caution">
    <text evidence="8">The sequence shown here is derived from an EMBL/GenBank/DDBJ whole genome shotgun (WGS) entry which is preliminary data.</text>
</comment>
<evidence type="ECO:0000256" key="3">
    <source>
        <dbReference type="ARBA" id="ARBA00022917"/>
    </source>
</evidence>
<dbReference type="InterPro" id="IPR001288">
    <property type="entry name" value="Translation_initiation_fac_3"/>
</dbReference>
<organism evidence="8 9">
    <name type="scientific">candidate division WOR-1 bacterium DG_54_3</name>
    <dbReference type="NCBI Taxonomy" id="1703775"/>
    <lineage>
        <taxon>Bacteria</taxon>
        <taxon>Bacillati</taxon>
        <taxon>Saganbacteria</taxon>
    </lineage>
</organism>
<feature type="domain" description="Translation initiation factor 3 C-terminal" evidence="6">
    <location>
        <begin position="80"/>
        <end position="163"/>
    </location>
</feature>
<dbReference type="GO" id="GO:0016020">
    <property type="term" value="C:membrane"/>
    <property type="evidence" value="ECO:0007669"/>
    <property type="project" value="TreeGrafter"/>
</dbReference>
<dbReference type="InterPro" id="IPR036787">
    <property type="entry name" value="T_IF-3_N_sf"/>
</dbReference>
<name>A0A0S7XX34_UNCSA</name>
<dbReference type="InterPro" id="IPR036788">
    <property type="entry name" value="T_IF-3_C_sf"/>
</dbReference>
<dbReference type="GO" id="GO:0003743">
    <property type="term" value="F:translation initiation factor activity"/>
    <property type="evidence" value="ECO:0007669"/>
    <property type="project" value="UniProtKB-UniRule"/>
</dbReference>
<dbReference type="Pfam" id="PF00707">
    <property type="entry name" value="IF3_C"/>
    <property type="match status" value="1"/>
</dbReference>
<evidence type="ECO:0000259" key="7">
    <source>
        <dbReference type="Pfam" id="PF05198"/>
    </source>
</evidence>
<accession>A0A0S7XX34</accession>
<evidence type="ECO:0000256" key="4">
    <source>
        <dbReference type="HAMAP-Rule" id="MF_00080"/>
    </source>
</evidence>
<keyword evidence="2 4" id="KW-0396">Initiation factor</keyword>
<dbReference type="Gene3D" id="3.30.110.10">
    <property type="entry name" value="Translation initiation factor 3 (IF-3), C-terminal domain"/>
    <property type="match status" value="1"/>
</dbReference>
<evidence type="ECO:0000256" key="2">
    <source>
        <dbReference type="ARBA" id="ARBA00022540"/>
    </source>
</evidence>
<evidence type="ECO:0000256" key="1">
    <source>
        <dbReference type="ARBA" id="ARBA00005439"/>
    </source>
</evidence>
<dbReference type="AlphaFoldDB" id="A0A0S7XX34"/>
<dbReference type="Proteomes" id="UP000051861">
    <property type="component" value="Unassembled WGS sequence"/>
</dbReference>
<evidence type="ECO:0000313" key="8">
    <source>
        <dbReference type="EMBL" id="KPJ66699.1"/>
    </source>
</evidence>
<dbReference type="HAMAP" id="MF_00080">
    <property type="entry name" value="IF_3"/>
    <property type="match status" value="1"/>
</dbReference>
<dbReference type="InterPro" id="IPR019814">
    <property type="entry name" value="Translation_initiation_fac_3_N"/>
</dbReference>
<dbReference type="PANTHER" id="PTHR10938">
    <property type="entry name" value="TRANSLATION INITIATION FACTOR IF-3"/>
    <property type="match status" value="1"/>
</dbReference>
<dbReference type="GO" id="GO:0043022">
    <property type="term" value="F:ribosome binding"/>
    <property type="evidence" value="ECO:0007669"/>
    <property type="project" value="TreeGrafter"/>
</dbReference>
<dbReference type="GO" id="GO:0032790">
    <property type="term" value="P:ribosome disassembly"/>
    <property type="evidence" value="ECO:0007669"/>
    <property type="project" value="TreeGrafter"/>
</dbReference>
<comment type="subcellular location">
    <subcellularLocation>
        <location evidence="4">Cytoplasm</location>
    </subcellularLocation>
</comment>
<feature type="domain" description="Translation initiation factor 3 N-terminal" evidence="7">
    <location>
        <begin position="2"/>
        <end position="71"/>
    </location>
</feature>
<comment type="function">
    <text evidence="4">IF-3 binds to the 30S ribosomal subunit and shifts the equilibrium between 70S ribosomes and their 50S and 30S subunits in favor of the free subunits, thus enhancing the availability of 30S subunits on which protein synthesis initiation begins.</text>
</comment>
<proteinExistence type="inferred from homology"/>